<protein>
    <recommendedName>
        <fullName evidence="1">Transporter</fullName>
    </recommendedName>
</protein>
<reference evidence="3" key="1">
    <citation type="submission" date="2021-07" db="EMBL/GenBank/DDBJ databases">
        <title>Complete genome sequence of Crassaminicella sp. 143-21, isolated from a deep-sea hydrothermal vent.</title>
        <authorList>
            <person name="Li X."/>
        </authorList>
    </citation>
    <scope>NUCLEOTIDE SEQUENCE</scope>
    <source>
        <strain evidence="3">143-21</strain>
    </source>
</reference>
<dbReference type="RefSeq" id="WP_218282492.1">
    <property type="nucleotide sequence ID" value="NZ_CP078093.1"/>
</dbReference>
<dbReference type="CDD" id="cd10336">
    <property type="entry name" value="SLC6sbd_Tyt1-Like"/>
    <property type="match status" value="1"/>
</dbReference>
<evidence type="ECO:0000256" key="1">
    <source>
        <dbReference type="RuleBase" id="RU003732"/>
    </source>
</evidence>
<dbReference type="NCBIfam" id="NF037979">
    <property type="entry name" value="Na_transp"/>
    <property type="match status" value="1"/>
</dbReference>
<keyword evidence="1" id="KW-0813">Transport</keyword>
<evidence type="ECO:0000313" key="4">
    <source>
        <dbReference type="Proteomes" id="UP000886818"/>
    </source>
</evidence>
<comment type="similarity">
    <text evidence="1">Belongs to the sodium:neurotransmitter symporter (SNF) (TC 2.A.22) family.</text>
</comment>
<dbReference type="InterPro" id="IPR047218">
    <property type="entry name" value="YocR/YhdH-like"/>
</dbReference>
<sequence>MSLVTEKNKENKREKWGSKIGFILAAAGSAVGLGNLWKFPYSVGNNGGGAFVMIYLIFLILIGMPLMLAAITLGRKTQLSAVGAYRSIKKNWAFVGGLGILCGFFILAFYSTVGGWVIYYCIKAVMGDLAIKDPNVLGAIFGDFISSPTSSIIYQGIFLILTLLIVIRGISSGIEKASKVMMPALFAMIILIAIRSVTLPGALAGIDFFLVPDFSKINMDVIMNALGQVFFSLSIGMGVMVTYGSYLDKDTNLIGASASIPVLDTMVAMLAGFATLPAVFAIGFKASSGPGLMFVTLPAVFASMPFGMLFCILFFILVLFAALTSSISMLEVCVSYFVDEKGANRIKAAMIITVTMYIVGIPATLSMGPWQELHILGNLNFFDFYDKLTSNILLTSGGLLLSIFVGWIWGAENAVEEIEKIGKKFIFASLWKFLIKYIVPPAVFIILINSFKDVITAIF</sequence>
<feature type="transmembrane region" description="Helical" evidence="2">
    <location>
        <begin position="267"/>
        <end position="286"/>
    </location>
</feature>
<keyword evidence="1 2" id="KW-0812">Transmembrane</keyword>
<dbReference type="InterPro" id="IPR000175">
    <property type="entry name" value="Na/ntran_symport"/>
</dbReference>
<feature type="transmembrane region" description="Helical" evidence="2">
    <location>
        <begin position="388"/>
        <end position="409"/>
    </location>
</feature>
<keyword evidence="2" id="KW-1133">Transmembrane helix</keyword>
<dbReference type="PROSITE" id="PS50267">
    <property type="entry name" value="NA_NEUROTRAN_SYMP_3"/>
    <property type="match status" value="1"/>
</dbReference>
<dbReference type="PANTHER" id="PTHR42948">
    <property type="entry name" value="TRANSPORTER"/>
    <property type="match status" value="1"/>
</dbReference>
<feature type="transmembrane region" description="Helical" evidence="2">
    <location>
        <begin position="226"/>
        <end position="246"/>
    </location>
</feature>
<accession>A0ABX8R9Q3</accession>
<dbReference type="EMBL" id="CP078093">
    <property type="protein sequence ID" value="QXM05794.1"/>
    <property type="molecule type" value="Genomic_DNA"/>
</dbReference>
<feature type="transmembrane region" description="Helical" evidence="2">
    <location>
        <begin position="20"/>
        <end position="37"/>
    </location>
</feature>
<keyword evidence="1" id="KW-0769">Symport</keyword>
<organism evidence="3 4">
    <name type="scientific">Crassaminicella indica</name>
    <dbReference type="NCBI Taxonomy" id="2855394"/>
    <lineage>
        <taxon>Bacteria</taxon>
        <taxon>Bacillati</taxon>
        <taxon>Bacillota</taxon>
        <taxon>Clostridia</taxon>
        <taxon>Eubacteriales</taxon>
        <taxon>Clostridiaceae</taxon>
        <taxon>Crassaminicella</taxon>
    </lineage>
</organism>
<proteinExistence type="inferred from homology"/>
<feature type="transmembrane region" description="Helical" evidence="2">
    <location>
        <begin position="92"/>
        <end position="119"/>
    </location>
</feature>
<feature type="transmembrane region" description="Helical" evidence="2">
    <location>
        <begin position="306"/>
        <end position="337"/>
    </location>
</feature>
<feature type="transmembrane region" description="Helical" evidence="2">
    <location>
        <begin position="49"/>
        <end position="71"/>
    </location>
</feature>
<keyword evidence="2" id="KW-0472">Membrane</keyword>
<dbReference type="PANTHER" id="PTHR42948:SF1">
    <property type="entry name" value="TRANSPORTER"/>
    <property type="match status" value="1"/>
</dbReference>
<feature type="transmembrane region" description="Helical" evidence="2">
    <location>
        <begin position="430"/>
        <end position="451"/>
    </location>
</feature>
<feature type="transmembrane region" description="Helical" evidence="2">
    <location>
        <begin position="183"/>
        <end position="206"/>
    </location>
</feature>
<evidence type="ECO:0000256" key="2">
    <source>
        <dbReference type="SAM" id="Phobius"/>
    </source>
</evidence>
<dbReference type="Pfam" id="PF00209">
    <property type="entry name" value="SNF"/>
    <property type="match status" value="2"/>
</dbReference>
<gene>
    <name evidence="3" type="ORF">KVH43_10565</name>
</gene>
<feature type="transmembrane region" description="Helical" evidence="2">
    <location>
        <begin position="349"/>
        <end position="368"/>
    </location>
</feature>
<dbReference type="PROSITE" id="PS00610">
    <property type="entry name" value="NA_NEUROTRAN_SYMP_1"/>
    <property type="match status" value="1"/>
</dbReference>
<name>A0ABX8R9Q3_9CLOT</name>
<feature type="transmembrane region" description="Helical" evidence="2">
    <location>
        <begin position="152"/>
        <end position="171"/>
    </location>
</feature>
<evidence type="ECO:0000313" key="3">
    <source>
        <dbReference type="EMBL" id="QXM05794.1"/>
    </source>
</evidence>
<keyword evidence="4" id="KW-1185">Reference proteome</keyword>
<dbReference type="Proteomes" id="UP000886818">
    <property type="component" value="Chromosome"/>
</dbReference>